<dbReference type="InterPro" id="IPR008969">
    <property type="entry name" value="CarboxyPept-like_regulatory"/>
</dbReference>
<evidence type="ECO:0000256" key="1">
    <source>
        <dbReference type="ARBA" id="ARBA00004442"/>
    </source>
</evidence>
<reference evidence="5 6" key="1">
    <citation type="submission" date="2019-02" db="EMBL/GenBank/DDBJ databases">
        <authorList>
            <person name="Goldberg S.R."/>
            <person name="Haltli B.A."/>
            <person name="Correa H."/>
            <person name="Russell K.G."/>
        </authorList>
    </citation>
    <scope>NUCLEOTIDE SEQUENCE [LARGE SCALE GENOMIC DNA]</scope>
    <source>
        <strain evidence="5 6">JCM 16186</strain>
    </source>
</reference>
<protein>
    <submittedName>
        <fullName evidence="5">TonB-dependent receptor</fullName>
    </submittedName>
</protein>
<name>A0ABW9RYP6_9BACT</name>
<dbReference type="SUPFAM" id="SSF49464">
    <property type="entry name" value="Carboxypeptidase regulatory domain-like"/>
    <property type="match status" value="1"/>
</dbReference>
<organism evidence="5 6">
    <name type="scientific">Fulvivirga kasyanovii</name>
    <dbReference type="NCBI Taxonomy" id="396812"/>
    <lineage>
        <taxon>Bacteria</taxon>
        <taxon>Pseudomonadati</taxon>
        <taxon>Bacteroidota</taxon>
        <taxon>Cytophagia</taxon>
        <taxon>Cytophagales</taxon>
        <taxon>Fulvivirgaceae</taxon>
        <taxon>Fulvivirga</taxon>
    </lineage>
</organism>
<dbReference type="Proteomes" id="UP000798808">
    <property type="component" value="Unassembled WGS sequence"/>
</dbReference>
<evidence type="ECO:0000256" key="3">
    <source>
        <dbReference type="ARBA" id="ARBA00023237"/>
    </source>
</evidence>
<comment type="caution">
    <text evidence="5">The sequence shown here is derived from an EMBL/GenBank/DDBJ whole genome shotgun (WGS) entry which is preliminary data.</text>
</comment>
<keyword evidence="2" id="KW-0472">Membrane</keyword>
<dbReference type="Gene3D" id="2.60.40.1120">
    <property type="entry name" value="Carboxypeptidase-like, regulatory domain"/>
    <property type="match status" value="1"/>
</dbReference>
<dbReference type="EMBL" id="SMLW01000674">
    <property type="protein sequence ID" value="MTI28856.1"/>
    <property type="molecule type" value="Genomic_DNA"/>
</dbReference>
<keyword evidence="3" id="KW-0998">Cell outer membrane</keyword>
<gene>
    <name evidence="5" type="ORF">E1163_28105</name>
</gene>
<keyword evidence="5" id="KW-0675">Receptor</keyword>
<evidence type="ECO:0000256" key="4">
    <source>
        <dbReference type="SAM" id="SignalP"/>
    </source>
</evidence>
<comment type="subcellular location">
    <subcellularLocation>
        <location evidence="1">Cell outer membrane</location>
    </subcellularLocation>
</comment>
<evidence type="ECO:0000313" key="5">
    <source>
        <dbReference type="EMBL" id="MTI28856.1"/>
    </source>
</evidence>
<evidence type="ECO:0000256" key="2">
    <source>
        <dbReference type="ARBA" id="ARBA00023136"/>
    </source>
</evidence>
<accession>A0ABW9RYP6</accession>
<keyword evidence="4" id="KW-0732">Signal</keyword>
<dbReference type="Pfam" id="PF13715">
    <property type="entry name" value="CarbopepD_reg_2"/>
    <property type="match status" value="1"/>
</dbReference>
<sequence length="773" mass="85809">MLLLRTCLLLLLMGSVFLLHAQKPKQQVSGYVFDQISRQPVEGVEVYLKDTDPLLGTATDEQGAFAIESVPVGRYVLVISHIGYDRRYIDLVVEGGKPAYIEMELAPAYNELEAVTVSSQPFIADVDAVGKRSISIEQTTRFAANYLDPARVMISFPGVVPQNDQNNNIIINGKSPNGLLWRVEGLDVLNPNHLSNAGTLSDRPTPNGGGVNVLSTQMLGETGFITAPFGAQYGNVMSGVMDMNFRSGDKQENRYTAQASLIGLDLAAEGPLKQGKSSFLINYRYSTVGLLSQLGVDFGGEEINYQDAAFHVSFDQKKGGRLSVFGYGGKSKNEFEGIDDPGEWEIDKDSTAVDYSSATGAFGFKEILSIGQRSSLSLGTAFSAFQNERTSRGLTREGTGIDAENFETESYQLSSNAEFASSLGHTRLVTGITANYATHEIFAEEMFTGRGTLMDESADGLLFQPYILANTLLAPKWTTQIGLRYMYYTFNNSTSWLPSVVVNYNITSQGTISLNYSHQARLQNPEVYFSSDNKRLEMSKLHHIGLGYNHIFTKSLLTTQLFYERLYDIPVSAARQSSFSLINHLNDYILEPLNNQGSGEIYGLNLSYEKPMNNGFYYIASGSLFESAYEGSDGVERDSRFNNNYTFSFTAGKEYTKEKSAEAVKVTGLNGRIFYAGGLRATPISEPMSQANGETILEDNRAFSEQLGDYFRMDFRVSFKKEKAGYSRMFAIDIQNMLSVENDGFRYYDFRKKKAEIKKQLGIIPVLVYKVEF</sequence>
<dbReference type="InterPro" id="IPR036942">
    <property type="entry name" value="Beta-barrel_TonB_sf"/>
</dbReference>
<evidence type="ECO:0000313" key="6">
    <source>
        <dbReference type="Proteomes" id="UP000798808"/>
    </source>
</evidence>
<feature type="signal peptide" evidence="4">
    <location>
        <begin position="1"/>
        <end position="21"/>
    </location>
</feature>
<keyword evidence="6" id="KW-1185">Reference proteome</keyword>
<dbReference type="SUPFAM" id="SSF56935">
    <property type="entry name" value="Porins"/>
    <property type="match status" value="1"/>
</dbReference>
<feature type="chain" id="PRO_5046089047" evidence="4">
    <location>
        <begin position="22"/>
        <end position="773"/>
    </location>
</feature>
<dbReference type="Gene3D" id="2.40.170.20">
    <property type="entry name" value="TonB-dependent receptor, beta-barrel domain"/>
    <property type="match status" value="1"/>
</dbReference>
<proteinExistence type="predicted"/>